<dbReference type="GO" id="GO:0004130">
    <property type="term" value="F:cytochrome-c peroxidase activity"/>
    <property type="evidence" value="ECO:0007669"/>
    <property type="project" value="TreeGrafter"/>
</dbReference>
<keyword evidence="4 13" id="KW-0349">Heme</keyword>
<evidence type="ECO:0000256" key="1">
    <source>
        <dbReference type="ARBA" id="ARBA00004418"/>
    </source>
</evidence>
<dbReference type="Pfam" id="PF03150">
    <property type="entry name" value="CCP_MauG"/>
    <property type="match status" value="1"/>
</dbReference>
<accession>A0A1E5Q897</accession>
<dbReference type="PANTHER" id="PTHR30600">
    <property type="entry name" value="CYTOCHROME C PEROXIDASE-RELATED"/>
    <property type="match status" value="1"/>
</dbReference>
<evidence type="ECO:0000259" key="15">
    <source>
        <dbReference type="PROSITE" id="PS51007"/>
    </source>
</evidence>
<feature type="binding site" description="axial binding residue" evidence="14">
    <location>
        <position position="79"/>
    </location>
    <ligand>
        <name>heme c</name>
        <dbReference type="ChEBI" id="CHEBI:61717"/>
        <label>1</label>
    </ligand>
    <ligandPart>
        <name>Fe</name>
        <dbReference type="ChEBI" id="CHEBI:18248"/>
    </ligandPart>
</feature>
<dbReference type="InterPro" id="IPR036909">
    <property type="entry name" value="Cyt_c-like_dom_sf"/>
</dbReference>
<feature type="binding site" description="axial binding residue" evidence="14">
    <location>
        <position position="226"/>
    </location>
    <ligand>
        <name>heme c</name>
        <dbReference type="ChEBI" id="CHEBI:61717"/>
        <label>2</label>
    </ligand>
    <ligandPart>
        <name>Fe</name>
        <dbReference type="ChEBI" id="CHEBI:18248"/>
    </ligandPart>
</feature>
<dbReference type="FunFam" id="1.10.760.10:FF:000019">
    <property type="entry name" value="Di-heme cytochrome C peroxidase"/>
    <property type="match status" value="1"/>
</dbReference>
<evidence type="ECO:0000256" key="5">
    <source>
        <dbReference type="ARBA" id="ARBA00022723"/>
    </source>
</evidence>
<evidence type="ECO:0000256" key="4">
    <source>
        <dbReference type="ARBA" id="ARBA00022617"/>
    </source>
</evidence>
<evidence type="ECO:0000256" key="7">
    <source>
        <dbReference type="ARBA" id="ARBA00022764"/>
    </source>
</evidence>
<dbReference type="GO" id="GO:0009055">
    <property type="term" value="F:electron transfer activity"/>
    <property type="evidence" value="ECO:0007669"/>
    <property type="project" value="InterPro"/>
</dbReference>
<evidence type="ECO:0000256" key="12">
    <source>
        <dbReference type="ARBA" id="ARBA00073576"/>
    </source>
</evidence>
<evidence type="ECO:0000256" key="11">
    <source>
        <dbReference type="ARBA" id="ARBA00058991"/>
    </source>
</evidence>
<dbReference type="SUPFAM" id="SSF46626">
    <property type="entry name" value="Cytochrome c"/>
    <property type="match status" value="2"/>
</dbReference>
<dbReference type="AlphaFoldDB" id="A0A1E5Q897"/>
<feature type="binding site" description="covalent" evidence="13">
    <location>
        <position position="78"/>
    </location>
    <ligand>
        <name>heme c</name>
        <dbReference type="ChEBI" id="CHEBI:61717"/>
        <label>1</label>
    </ligand>
</feature>
<evidence type="ECO:0000256" key="8">
    <source>
        <dbReference type="ARBA" id="ARBA00022982"/>
    </source>
</evidence>
<reference evidence="17" key="1">
    <citation type="submission" date="2016-07" db="EMBL/GenBank/DDBJ databases">
        <authorList>
            <person name="Florea S."/>
            <person name="Webb J.S."/>
            <person name="Jaromczyk J."/>
            <person name="Schardl C.L."/>
        </authorList>
    </citation>
    <scope>NUCLEOTIDE SEQUENCE [LARGE SCALE GENOMIC DNA]</scope>
    <source>
        <strain evidence="17">MV-1</strain>
    </source>
</reference>
<evidence type="ECO:0000256" key="2">
    <source>
        <dbReference type="ARBA" id="ARBA00004856"/>
    </source>
</evidence>
<evidence type="ECO:0000313" key="16">
    <source>
        <dbReference type="EMBL" id="OEJ67371.1"/>
    </source>
</evidence>
<keyword evidence="10 14" id="KW-0408">Iron</keyword>
<protein>
    <recommendedName>
        <fullName evidence="12">Methylamine utilization protein MauG</fullName>
    </recommendedName>
</protein>
<organism evidence="16 17">
    <name type="scientific">Magnetovibrio blakemorei</name>
    <dbReference type="NCBI Taxonomy" id="28181"/>
    <lineage>
        <taxon>Bacteria</taxon>
        <taxon>Pseudomonadati</taxon>
        <taxon>Pseudomonadota</taxon>
        <taxon>Alphaproteobacteria</taxon>
        <taxon>Rhodospirillales</taxon>
        <taxon>Magnetovibrionaceae</taxon>
        <taxon>Magnetovibrio</taxon>
    </lineage>
</organism>
<keyword evidence="8" id="KW-0249">Electron transport</keyword>
<comment type="function">
    <text evidence="11">Involved in methylamine metabolism. Essential for the maturation of the beta subunit of MADH, presumably via a step in the biosynthesis of tryptophan tryptophylquinone (TTQ), the cofactor of MADH.</text>
</comment>
<dbReference type="GO" id="GO:0046872">
    <property type="term" value="F:metal ion binding"/>
    <property type="evidence" value="ECO:0007669"/>
    <property type="project" value="UniProtKB-KW"/>
</dbReference>
<dbReference type="InterPro" id="IPR051395">
    <property type="entry name" value="Cytochrome_c_Peroxidase/MauG"/>
</dbReference>
<keyword evidence="6" id="KW-0732">Signal</keyword>
<evidence type="ECO:0000256" key="9">
    <source>
        <dbReference type="ARBA" id="ARBA00023002"/>
    </source>
</evidence>
<dbReference type="Proteomes" id="UP000095347">
    <property type="component" value="Unassembled WGS sequence"/>
</dbReference>
<gene>
    <name evidence="16" type="ORF">BEN30_09575</name>
</gene>
<dbReference type="InterPro" id="IPR004852">
    <property type="entry name" value="Di-haem_cyt_c_peroxidsae"/>
</dbReference>
<sequence length="387" mass="42273">MLAIVGCGSALGTVDGAELTITSFDQNAVQRAHNPPLGLPSLPKSVLAAITPEKVSLGRKLFFDRRLSHNGTISCAMCHVPEQGFTVNEIATAVGMEGRTVRRNAPTILNAAYYTTMFHDGRDPDLEHQVFGPLTSRVEMSNPSLGYVIETIRHTKDYDGLFEQAYNAPVSLDVLGDAIAVYERTVLSANSPFDRWYFGNEEDAVSQEVKAGFNLFVSKGGCVACHTIDGDHALFTDNAFHNTGVGYFNTFGPQEGDVEVYLAPGVSGTVTRAAINAVGQEKPEDIGRYEVTLDTHDRWKYKTPMLRNVAKTAPYMHEGSLRTLEDVVKFYNQGGLKNPGLDEKLKPLGMTTQEQRALVRFLESLTGDNIEALIADARSTKVGNPTH</sequence>
<feature type="domain" description="Cytochrome c" evidence="15">
    <location>
        <begin position="207"/>
        <end position="366"/>
    </location>
</feature>
<keyword evidence="7" id="KW-0574">Periplasm</keyword>
<dbReference type="InterPro" id="IPR026259">
    <property type="entry name" value="MauG/Cytc_peroxidase"/>
</dbReference>
<keyword evidence="17" id="KW-1185">Reference proteome</keyword>
<dbReference type="RefSeq" id="WP_069957833.1">
    <property type="nucleotide sequence ID" value="NZ_MCGG01000022.1"/>
</dbReference>
<comment type="PTM">
    <text evidence="13">Binds 2 heme groups per subunit.</text>
</comment>
<comment type="pathway">
    <text evidence="2">One-carbon metabolism; methylamine degradation.</text>
</comment>
<proteinExistence type="predicted"/>
<dbReference type="PROSITE" id="PS51007">
    <property type="entry name" value="CYTC"/>
    <property type="match status" value="1"/>
</dbReference>
<evidence type="ECO:0000313" key="17">
    <source>
        <dbReference type="Proteomes" id="UP000095347"/>
    </source>
</evidence>
<comment type="caution">
    <text evidence="16">The sequence shown here is derived from an EMBL/GenBank/DDBJ whole genome shotgun (WGS) entry which is preliminary data.</text>
</comment>
<evidence type="ECO:0000256" key="10">
    <source>
        <dbReference type="ARBA" id="ARBA00023004"/>
    </source>
</evidence>
<dbReference type="GO" id="GO:0020037">
    <property type="term" value="F:heme binding"/>
    <property type="evidence" value="ECO:0007669"/>
    <property type="project" value="InterPro"/>
</dbReference>
<evidence type="ECO:0000256" key="13">
    <source>
        <dbReference type="PIRSR" id="PIRSR000294-1"/>
    </source>
</evidence>
<dbReference type="STRING" id="28181.BEN30_09575"/>
<keyword evidence="3" id="KW-0813">Transport</keyword>
<dbReference type="PANTHER" id="PTHR30600:SF10">
    <property type="entry name" value="BLL6722 PROTEIN"/>
    <property type="match status" value="1"/>
</dbReference>
<dbReference type="PIRSF" id="PIRSF000294">
    <property type="entry name" value="Cytochrome-c_peroxidase"/>
    <property type="match status" value="1"/>
</dbReference>
<dbReference type="InterPro" id="IPR009056">
    <property type="entry name" value="Cyt_c-like_dom"/>
</dbReference>
<evidence type="ECO:0000256" key="6">
    <source>
        <dbReference type="ARBA" id="ARBA00022729"/>
    </source>
</evidence>
<feature type="binding site" description="covalent" evidence="13">
    <location>
        <position position="222"/>
    </location>
    <ligand>
        <name>heme c</name>
        <dbReference type="ChEBI" id="CHEBI:61717"/>
        <label>2</label>
    </ligand>
</feature>
<feature type="binding site" description="covalent" evidence="13">
    <location>
        <position position="75"/>
    </location>
    <ligand>
        <name>heme c</name>
        <dbReference type="ChEBI" id="CHEBI:61717"/>
        <label>1</label>
    </ligand>
</feature>
<dbReference type="Gene3D" id="1.10.760.10">
    <property type="entry name" value="Cytochrome c-like domain"/>
    <property type="match status" value="2"/>
</dbReference>
<keyword evidence="5 14" id="KW-0479">Metal-binding</keyword>
<feature type="binding site" description="covalent" evidence="13">
    <location>
        <position position="225"/>
    </location>
    <ligand>
        <name>heme c</name>
        <dbReference type="ChEBI" id="CHEBI:61717"/>
        <label>2</label>
    </ligand>
</feature>
<dbReference type="GO" id="GO:0042597">
    <property type="term" value="C:periplasmic space"/>
    <property type="evidence" value="ECO:0007669"/>
    <property type="project" value="UniProtKB-SubCell"/>
</dbReference>
<name>A0A1E5Q897_9PROT</name>
<keyword evidence="9" id="KW-0560">Oxidoreductase</keyword>
<comment type="subcellular location">
    <subcellularLocation>
        <location evidence="1">Periplasm</location>
    </subcellularLocation>
</comment>
<evidence type="ECO:0000256" key="14">
    <source>
        <dbReference type="PIRSR" id="PIRSR000294-2"/>
    </source>
</evidence>
<comment type="cofactor">
    <cofactor evidence="13">
        <name>heme</name>
        <dbReference type="ChEBI" id="CHEBI:30413"/>
    </cofactor>
    <text evidence="13">Binds 2 heme groups.</text>
</comment>
<evidence type="ECO:0000256" key="3">
    <source>
        <dbReference type="ARBA" id="ARBA00022448"/>
    </source>
</evidence>
<dbReference type="EMBL" id="MCGG01000022">
    <property type="protein sequence ID" value="OEJ67371.1"/>
    <property type="molecule type" value="Genomic_DNA"/>
</dbReference>